<dbReference type="AlphaFoldDB" id="A0A4U9HIT8"/>
<evidence type="ECO:0000256" key="1">
    <source>
        <dbReference type="ARBA" id="ARBA00022490"/>
    </source>
</evidence>
<dbReference type="InterPro" id="IPR006839">
    <property type="entry name" value="DarP"/>
</dbReference>
<evidence type="ECO:0000313" key="5">
    <source>
        <dbReference type="EMBL" id="VTP63071.1"/>
    </source>
</evidence>
<protein>
    <submittedName>
        <fullName evidence="5">X96 protein</fullName>
    </submittedName>
</protein>
<dbReference type="Gene3D" id="1.10.60.30">
    <property type="entry name" value="PSPTO4464-like domains"/>
    <property type="match status" value="2"/>
</dbReference>
<dbReference type="FunFam" id="1.10.60.30:FF:000001">
    <property type="entry name" value="UPF0307 protein YjgA"/>
    <property type="match status" value="1"/>
</dbReference>
<reference evidence="5 6" key="1">
    <citation type="submission" date="2019-05" db="EMBL/GenBank/DDBJ databases">
        <authorList>
            <consortium name="Pathogen Informatics"/>
        </authorList>
    </citation>
    <scope>NUCLEOTIDE SEQUENCE [LARGE SCALE GENOMIC DNA]</scope>
    <source>
        <strain evidence="5 6">NCTC13032</strain>
    </source>
</reference>
<proteinExistence type="predicted"/>
<keyword evidence="4" id="KW-0694">RNA-binding</keyword>
<dbReference type="STRING" id="83655.APT61_20025"/>
<organism evidence="5 6">
    <name type="scientific">Leclercia adecarboxylata</name>
    <dbReference type="NCBI Taxonomy" id="83655"/>
    <lineage>
        <taxon>Bacteria</taxon>
        <taxon>Pseudomonadati</taxon>
        <taxon>Pseudomonadota</taxon>
        <taxon>Gammaproteobacteria</taxon>
        <taxon>Enterobacterales</taxon>
        <taxon>Enterobacteriaceae</taxon>
        <taxon>Leclercia</taxon>
    </lineage>
</organism>
<dbReference type="Proteomes" id="UP000310719">
    <property type="component" value="Chromosome"/>
</dbReference>
<evidence type="ECO:0000256" key="4">
    <source>
        <dbReference type="ARBA" id="ARBA00022884"/>
    </source>
</evidence>
<dbReference type="PANTHER" id="PTHR38101:SF1">
    <property type="entry name" value="UPF0307 PROTEIN YJGA"/>
    <property type="match status" value="1"/>
</dbReference>
<dbReference type="GO" id="GO:0019843">
    <property type="term" value="F:rRNA binding"/>
    <property type="evidence" value="ECO:0007669"/>
    <property type="project" value="UniProtKB-KW"/>
</dbReference>
<accession>A0A4U9HIT8</accession>
<dbReference type="NCBIfam" id="NF003593">
    <property type="entry name" value="PRK05255.1-1"/>
    <property type="match status" value="1"/>
</dbReference>
<evidence type="ECO:0000256" key="2">
    <source>
        <dbReference type="ARBA" id="ARBA00022517"/>
    </source>
</evidence>
<dbReference type="EMBL" id="LR590464">
    <property type="protein sequence ID" value="VTP63071.1"/>
    <property type="molecule type" value="Genomic_DNA"/>
</dbReference>
<name>A0A4U9HIT8_9ENTR</name>
<dbReference type="InterPro" id="IPR023153">
    <property type="entry name" value="DarP_sf"/>
</dbReference>
<dbReference type="GO" id="GO:0042254">
    <property type="term" value="P:ribosome biogenesis"/>
    <property type="evidence" value="ECO:0007669"/>
    <property type="project" value="UniProtKB-KW"/>
</dbReference>
<keyword evidence="3" id="KW-0699">rRNA-binding</keyword>
<dbReference type="CDD" id="cd16331">
    <property type="entry name" value="YjgA-like"/>
    <property type="match status" value="1"/>
</dbReference>
<gene>
    <name evidence="5" type="primary">yjgA</name>
    <name evidence="5" type="ORF">NCTC13032_00674</name>
</gene>
<dbReference type="GO" id="GO:0005829">
    <property type="term" value="C:cytosol"/>
    <property type="evidence" value="ECO:0007669"/>
    <property type="project" value="TreeGrafter"/>
</dbReference>
<dbReference type="PANTHER" id="PTHR38101">
    <property type="entry name" value="UPF0307 PROTEIN YJGA"/>
    <property type="match status" value="1"/>
</dbReference>
<dbReference type="Pfam" id="PF04751">
    <property type="entry name" value="DarP"/>
    <property type="match status" value="1"/>
</dbReference>
<dbReference type="SUPFAM" id="SSF158710">
    <property type="entry name" value="PSPTO4464-like"/>
    <property type="match status" value="1"/>
</dbReference>
<sequence>MVELGKNALDKIPLDPDLRAAIELAQRIKKEGRRRQLQLIGKMLRQRDVEPIRQALDKLKNRHNQQVALFHKLEQIRDRLIDNGDDAIAEVLNLWPDADRQQLRTLVRNARKEKEGNKPPKSARLIFQYLRELAEAEVKNRVIFPLFPTGRGGECSLSHSGRGKRLHCRFCFLCQPIQQLLMDPTKPAVAHHQNVIARLRGFHHHLR</sequence>
<keyword evidence="2" id="KW-0690">Ribosome biogenesis</keyword>
<dbReference type="FunFam" id="1.10.60.30:FF:000002">
    <property type="entry name" value="UPF0307 protein YjgA"/>
    <property type="match status" value="1"/>
</dbReference>
<keyword evidence="1" id="KW-0963">Cytoplasm</keyword>
<evidence type="ECO:0000256" key="3">
    <source>
        <dbReference type="ARBA" id="ARBA00022730"/>
    </source>
</evidence>
<evidence type="ECO:0000313" key="6">
    <source>
        <dbReference type="Proteomes" id="UP000310719"/>
    </source>
</evidence>